<keyword evidence="3" id="KW-1185">Reference proteome</keyword>
<proteinExistence type="predicted"/>
<gene>
    <name evidence="2" type="ORF">CHS0354_008934</name>
</gene>
<protein>
    <submittedName>
        <fullName evidence="2">Uncharacterized protein</fullName>
    </submittedName>
</protein>
<reference evidence="2" key="2">
    <citation type="journal article" date="2021" name="Genome Biol. Evol.">
        <title>Developing a high-quality reference genome for a parasitic bivalve with doubly uniparental inheritance (Bivalvia: Unionida).</title>
        <authorList>
            <person name="Smith C.H."/>
        </authorList>
    </citation>
    <scope>NUCLEOTIDE SEQUENCE</scope>
    <source>
        <strain evidence="2">CHS0354</strain>
        <tissue evidence="2">Mantle</tissue>
    </source>
</reference>
<sequence length="253" mass="29272">MLSSSKRKFIETWQKEVSEYMKEGNICRVVVAPVTPDNKDDDVITNNESKLKALFEKPDTFNGTFRPTQKKDSQETLPYFNVYDTEKNVEKALHDYITIETNGRKSNGSRRQHSGGRWSGNKYSSGEPVIVNDYFDPKAILQSKENKKYKRKSSKTAKEIYEKYTSIDPNYMDTQLNHHRRPPTLLSQIPWRTKTFLELPFRFSNSSSHYASIDPHRSGNQIGLHKSKSFSRRIGSNDSNDPRPVSGEKSFFE</sequence>
<accession>A0AAE0THI3</accession>
<dbReference type="AlphaFoldDB" id="A0AAE0THI3"/>
<feature type="region of interest" description="Disordered" evidence="1">
    <location>
        <begin position="210"/>
        <end position="253"/>
    </location>
</feature>
<evidence type="ECO:0000313" key="2">
    <source>
        <dbReference type="EMBL" id="KAK3610506.1"/>
    </source>
</evidence>
<evidence type="ECO:0000313" key="3">
    <source>
        <dbReference type="Proteomes" id="UP001195483"/>
    </source>
</evidence>
<organism evidence="2 3">
    <name type="scientific">Potamilus streckersoni</name>
    <dbReference type="NCBI Taxonomy" id="2493646"/>
    <lineage>
        <taxon>Eukaryota</taxon>
        <taxon>Metazoa</taxon>
        <taxon>Spiralia</taxon>
        <taxon>Lophotrochozoa</taxon>
        <taxon>Mollusca</taxon>
        <taxon>Bivalvia</taxon>
        <taxon>Autobranchia</taxon>
        <taxon>Heteroconchia</taxon>
        <taxon>Palaeoheterodonta</taxon>
        <taxon>Unionida</taxon>
        <taxon>Unionoidea</taxon>
        <taxon>Unionidae</taxon>
        <taxon>Ambleminae</taxon>
        <taxon>Lampsilini</taxon>
        <taxon>Potamilus</taxon>
    </lineage>
</organism>
<name>A0AAE0THI3_9BIVA</name>
<comment type="caution">
    <text evidence="2">The sequence shown here is derived from an EMBL/GenBank/DDBJ whole genome shotgun (WGS) entry which is preliminary data.</text>
</comment>
<evidence type="ECO:0000256" key="1">
    <source>
        <dbReference type="SAM" id="MobiDB-lite"/>
    </source>
</evidence>
<dbReference type="EMBL" id="JAEAOA010000587">
    <property type="protein sequence ID" value="KAK3610506.1"/>
    <property type="molecule type" value="Genomic_DNA"/>
</dbReference>
<reference evidence="2" key="3">
    <citation type="submission" date="2023-05" db="EMBL/GenBank/DDBJ databases">
        <authorList>
            <person name="Smith C.H."/>
        </authorList>
    </citation>
    <scope>NUCLEOTIDE SEQUENCE</scope>
    <source>
        <strain evidence="2">CHS0354</strain>
        <tissue evidence="2">Mantle</tissue>
    </source>
</reference>
<reference evidence="2" key="1">
    <citation type="journal article" date="2021" name="Genome Biol. Evol.">
        <title>A High-Quality Reference Genome for a Parasitic Bivalve with Doubly Uniparental Inheritance (Bivalvia: Unionida).</title>
        <authorList>
            <person name="Smith C.H."/>
        </authorList>
    </citation>
    <scope>NUCLEOTIDE SEQUENCE</scope>
    <source>
        <strain evidence="2">CHS0354</strain>
    </source>
</reference>
<dbReference type="Proteomes" id="UP001195483">
    <property type="component" value="Unassembled WGS sequence"/>
</dbReference>